<organism evidence="2 3">
    <name type="scientific">Volvox africanus</name>
    <dbReference type="NCBI Taxonomy" id="51714"/>
    <lineage>
        <taxon>Eukaryota</taxon>
        <taxon>Viridiplantae</taxon>
        <taxon>Chlorophyta</taxon>
        <taxon>core chlorophytes</taxon>
        <taxon>Chlorophyceae</taxon>
        <taxon>CS clade</taxon>
        <taxon>Chlamydomonadales</taxon>
        <taxon>Volvocaceae</taxon>
        <taxon>Volvox</taxon>
    </lineage>
</organism>
<comment type="caution">
    <text evidence="2">The sequence shown here is derived from an EMBL/GenBank/DDBJ whole genome shotgun (WGS) entry which is preliminary data.</text>
</comment>
<feature type="compositionally biased region" description="Basic and acidic residues" evidence="1">
    <location>
        <begin position="1"/>
        <end position="15"/>
    </location>
</feature>
<dbReference type="InterPro" id="IPR029033">
    <property type="entry name" value="His_PPase_superfam"/>
</dbReference>
<dbReference type="InterPro" id="IPR013078">
    <property type="entry name" value="His_Pase_superF_clade-1"/>
</dbReference>
<dbReference type="AlphaFoldDB" id="A0A8J4BES7"/>
<dbReference type="Pfam" id="PF00300">
    <property type="entry name" value="His_Phos_1"/>
    <property type="match status" value="1"/>
</dbReference>
<protein>
    <recommendedName>
        <fullName evidence="4">Phosphoglycerate mutase</fullName>
    </recommendedName>
</protein>
<dbReference type="SUPFAM" id="SSF53254">
    <property type="entry name" value="Phosphoglycerate mutase-like"/>
    <property type="match status" value="1"/>
</dbReference>
<keyword evidence="3" id="KW-1185">Reference proteome</keyword>
<accession>A0A8J4BES7</accession>
<gene>
    <name evidence="2" type="ORF">Vafri_14524</name>
</gene>
<evidence type="ECO:0000313" key="2">
    <source>
        <dbReference type="EMBL" id="GIL59801.1"/>
    </source>
</evidence>
<evidence type="ECO:0008006" key="4">
    <source>
        <dbReference type="Google" id="ProtNLM"/>
    </source>
</evidence>
<feature type="region of interest" description="Disordered" evidence="1">
    <location>
        <begin position="1"/>
        <end position="21"/>
    </location>
</feature>
<proteinExistence type="predicted"/>
<dbReference type="PANTHER" id="PTHR47580">
    <property type="entry name" value="PHOSPHOGLYCERATE MUTASE FAMILY PROTEIN"/>
    <property type="match status" value="1"/>
</dbReference>
<sequence length="214" mass="23127">MVERTGIQGDRDSSPQRHPGSIYAGDCVFAMSRASFPPPGAPGFGSGAGEARGVWRRMLAVALHHTERLPDSRGRGVPYSFLDARGLGALETLRLEEAHQAVAAGDLLDADWRPPKGTDGTPHESSQDVVVRMRQALSITETQYFGEDVLFVSPDSDCLSVLQAAVLGVDLRNHRRFAFRPGEVRPLLLSTEAFDASPLSFSCPDPPRCTRAAS</sequence>
<dbReference type="EMBL" id="BNCO01000036">
    <property type="protein sequence ID" value="GIL59801.1"/>
    <property type="molecule type" value="Genomic_DNA"/>
</dbReference>
<dbReference type="PANTHER" id="PTHR47580:SF1">
    <property type="entry name" value="PHOSPHOGLYCERATE MUTASE FAMILY PROTEIN"/>
    <property type="match status" value="1"/>
</dbReference>
<reference evidence="2" key="1">
    <citation type="journal article" date="2021" name="Proc. Natl. Acad. Sci. U.S.A.">
        <title>Three genomes in the algal genus Volvox reveal the fate of a haploid sex-determining region after a transition to homothallism.</title>
        <authorList>
            <person name="Yamamoto K."/>
            <person name="Hamaji T."/>
            <person name="Kawai-Toyooka H."/>
            <person name="Matsuzaki R."/>
            <person name="Takahashi F."/>
            <person name="Nishimura Y."/>
            <person name="Kawachi M."/>
            <person name="Noguchi H."/>
            <person name="Minakuchi Y."/>
            <person name="Umen J.G."/>
            <person name="Toyoda A."/>
            <person name="Nozaki H."/>
        </authorList>
    </citation>
    <scope>NUCLEOTIDE SEQUENCE</scope>
    <source>
        <strain evidence="2">NIES-3780</strain>
    </source>
</reference>
<evidence type="ECO:0000256" key="1">
    <source>
        <dbReference type="SAM" id="MobiDB-lite"/>
    </source>
</evidence>
<dbReference type="Gene3D" id="3.40.50.1240">
    <property type="entry name" value="Phosphoglycerate mutase-like"/>
    <property type="match status" value="1"/>
</dbReference>
<dbReference type="Proteomes" id="UP000747399">
    <property type="component" value="Unassembled WGS sequence"/>
</dbReference>
<name>A0A8J4BES7_9CHLO</name>
<evidence type="ECO:0000313" key="3">
    <source>
        <dbReference type="Proteomes" id="UP000747399"/>
    </source>
</evidence>